<gene>
    <name evidence="2" type="ORF">SAMN05443549_102349</name>
</gene>
<sequence length="71" mass="8450">MNTLKLIGKIILWIFTVFLIIPYSMALFMKFEEPHSKNLNTKEFIIFGIILLVLLFINHKLFSPYFKNKKS</sequence>
<protein>
    <submittedName>
        <fullName evidence="2">Uncharacterized protein</fullName>
    </submittedName>
</protein>
<keyword evidence="1" id="KW-1133">Transmembrane helix</keyword>
<evidence type="ECO:0000313" key="2">
    <source>
        <dbReference type="EMBL" id="SHG18636.1"/>
    </source>
</evidence>
<dbReference type="EMBL" id="FQWB01000002">
    <property type="protein sequence ID" value="SHG18636.1"/>
    <property type="molecule type" value="Genomic_DNA"/>
</dbReference>
<reference evidence="3" key="1">
    <citation type="submission" date="2016-11" db="EMBL/GenBank/DDBJ databases">
        <authorList>
            <person name="Varghese N."/>
            <person name="Submissions S."/>
        </authorList>
    </citation>
    <scope>NUCLEOTIDE SEQUENCE [LARGE SCALE GENOMIC DNA]</scope>
    <source>
        <strain evidence="3">DSM 19978</strain>
    </source>
</reference>
<accession>A0A1M5HRR0</accession>
<name>A0A1M5HRR0_9FLAO</name>
<keyword evidence="1" id="KW-0472">Membrane</keyword>
<proteinExistence type="predicted"/>
<evidence type="ECO:0000256" key="1">
    <source>
        <dbReference type="SAM" id="Phobius"/>
    </source>
</evidence>
<feature type="transmembrane region" description="Helical" evidence="1">
    <location>
        <begin position="44"/>
        <end position="62"/>
    </location>
</feature>
<dbReference type="STRING" id="468056.SAMN05443549_102349"/>
<organism evidence="2 3">
    <name type="scientific">Flavobacterium fluvii</name>
    <dbReference type="NCBI Taxonomy" id="468056"/>
    <lineage>
        <taxon>Bacteria</taxon>
        <taxon>Pseudomonadati</taxon>
        <taxon>Bacteroidota</taxon>
        <taxon>Flavobacteriia</taxon>
        <taxon>Flavobacteriales</taxon>
        <taxon>Flavobacteriaceae</taxon>
        <taxon>Flavobacterium</taxon>
    </lineage>
</organism>
<evidence type="ECO:0000313" key="3">
    <source>
        <dbReference type="Proteomes" id="UP000184516"/>
    </source>
</evidence>
<feature type="transmembrane region" description="Helical" evidence="1">
    <location>
        <begin position="12"/>
        <end position="29"/>
    </location>
</feature>
<keyword evidence="3" id="KW-1185">Reference proteome</keyword>
<dbReference type="AlphaFoldDB" id="A0A1M5HRR0"/>
<keyword evidence="1" id="KW-0812">Transmembrane</keyword>
<dbReference type="Proteomes" id="UP000184516">
    <property type="component" value="Unassembled WGS sequence"/>
</dbReference>